<dbReference type="Gene3D" id="2.130.10.10">
    <property type="entry name" value="YVTN repeat-like/Quinoprotein amine dehydrogenase"/>
    <property type="match status" value="1"/>
</dbReference>
<dbReference type="PANTHER" id="PTHR15728:SF0">
    <property type="entry name" value="PAN2-PAN3 DEADENYLATION COMPLEX CATALYTIC SUBUNIT PAN2"/>
    <property type="match status" value="1"/>
</dbReference>
<evidence type="ECO:0000313" key="3">
    <source>
        <dbReference type="EMBL" id="KAF0303420.1"/>
    </source>
</evidence>
<dbReference type="EMBL" id="VIIS01000947">
    <property type="protein sequence ID" value="KAF0303420.1"/>
    <property type="molecule type" value="Genomic_DNA"/>
</dbReference>
<dbReference type="AlphaFoldDB" id="A0A6A4WIH6"/>
<protein>
    <submittedName>
        <fullName evidence="3">PAN2-PAN3 deadenylation complex catalytic subunit PAN2</fullName>
    </submittedName>
</protein>
<accession>A0A6A4WIH6</accession>
<dbReference type="GO" id="GO:0000289">
    <property type="term" value="P:nuclear-transcribed mRNA poly(A) tail shortening"/>
    <property type="evidence" value="ECO:0007669"/>
    <property type="project" value="TreeGrafter"/>
</dbReference>
<evidence type="ECO:0000259" key="2">
    <source>
        <dbReference type="PROSITE" id="PS50235"/>
    </source>
</evidence>
<dbReference type="InterPro" id="IPR028889">
    <property type="entry name" value="USP"/>
</dbReference>
<organism evidence="3 4">
    <name type="scientific">Amphibalanus amphitrite</name>
    <name type="common">Striped barnacle</name>
    <name type="synonym">Balanus amphitrite</name>
    <dbReference type="NCBI Taxonomy" id="1232801"/>
    <lineage>
        <taxon>Eukaryota</taxon>
        <taxon>Metazoa</taxon>
        <taxon>Ecdysozoa</taxon>
        <taxon>Arthropoda</taxon>
        <taxon>Crustacea</taxon>
        <taxon>Multicrustacea</taxon>
        <taxon>Cirripedia</taxon>
        <taxon>Thoracica</taxon>
        <taxon>Thoracicalcarea</taxon>
        <taxon>Balanomorpha</taxon>
        <taxon>Balanoidea</taxon>
        <taxon>Balanidae</taxon>
        <taxon>Amphibalaninae</taxon>
        <taxon>Amphibalanus</taxon>
    </lineage>
</organism>
<dbReference type="InterPro" id="IPR038765">
    <property type="entry name" value="Papain-like_cys_pep_sf"/>
</dbReference>
<dbReference type="Pfam" id="PF13423">
    <property type="entry name" value="UCH_1"/>
    <property type="match status" value="1"/>
</dbReference>
<gene>
    <name evidence="3" type="primary">PAN2_0</name>
    <name evidence="3" type="ORF">FJT64_002894</name>
</gene>
<evidence type="ECO:0000313" key="4">
    <source>
        <dbReference type="Proteomes" id="UP000440578"/>
    </source>
</evidence>
<name>A0A6A4WIH6_AMPAM</name>
<dbReference type="SUPFAM" id="SSF50978">
    <property type="entry name" value="WD40 repeat-like"/>
    <property type="match status" value="1"/>
</dbReference>
<dbReference type="InterPro" id="IPR015943">
    <property type="entry name" value="WD40/YVTN_repeat-like_dom_sf"/>
</dbReference>
<dbReference type="OrthoDB" id="16516at2759"/>
<sequence length="945" mass="103295">MGHVTSYYSTGLQKYTSFQVHGSQEIRQLCATAGLVLCLSQTQLRGQLRRGLPAFTHSSAQLEDLQCLLPRGDTALLLAGHQTTMVSFDMVRAQQTQLVAVGAHGCAILRQHARLICCGAPTGRVTLRDPSSLRAQHTLDAHSASLNDLDVHNNLLVTCGFSHRGGKPAADRHLMMYDLRMLRAVSTIPVLVDPYLLKFIPSLSSRLAVVSPLGQLQIVETARLATPALSLLSVETAGSMCTAMDISANSQAMAFGDGGGCVHLLTLANQECAFNNYPRHTEFAEPIEPLPAIAFTDRLTPLATVPMAVTSEPLLSDWPSHWCSKLYRKPMKVDPVVLKTMRMVGTIGYAPNPGTRKRNQLPYRLGRPGQRAAAAEPAAATADDPFAVHVPKRYRKIDVKYSRNGLDEMDHLQYNRTSFSGLEASLPNSYCNAMLQVLYCLEPLRETLIGHLCQREFCLSCELSFLFHMLDTSQGVPCQASNFLRAFRTIPEATALGLILSDTLTNRQKINLPRLIQNWNRFILQQLDTECAAPPAEPGGAETAEPAGAGESPVARILGALSRQTTRCVKCGASSEKESTILLCNLTYPPELDDREVSFGQTLAASLCLQQTVQAWCELCGRYQPTEQVRHLLSLPHCLAVNCCTDNPNDLEFWRRQAGLLWPAGAQPESASAPPAPPSIKPCRYGAACTRADCHFWHGGRPAGPPPAAVDDAKRPAPHWLPHTIACQLHQDGTVSIADGDDEGDGAERSVYDLTAVVCHVSDPKFPDKNNLVALVRVGAAYHQRAVGTAVSQWYIFNDLGVTPVSSDEAVWLPLQWKVSTEAVWLPLQWKVSTEAVWLQWKVSTEAVWLQWKVSTEAVWLQWKVPTVLYYQSRRPSPVPAAAAARSVLTADTLLPAASVAARPAQTDQFTPLEPDELPAKGESQAAADRPSEPLCRPPGCRHCQ</sequence>
<dbReference type="InterPro" id="IPR048841">
    <property type="entry name" value="PAN2_N"/>
</dbReference>
<dbReference type="InterPro" id="IPR036322">
    <property type="entry name" value="WD40_repeat_dom_sf"/>
</dbReference>
<proteinExistence type="predicted"/>
<feature type="region of interest" description="Disordered" evidence="1">
    <location>
        <begin position="902"/>
        <end position="945"/>
    </location>
</feature>
<dbReference type="GO" id="GO:0004535">
    <property type="term" value="F:poly(A)-specific ribonuclease activity"/>
    <property type="evidence" value="ECO:0007669"/>
    <property type="project" value="TreeGrafter"/>
</dbReference>
<dbReference type="Gene3D" id="3.90.70.10">
    <property type="entry name" value="Cysteine proteinases"/>
    <property type="match status" value="1"/>
</dbReference>
<dbReference type="InterPro" id="IPR028881">
    <property type="entry name" value="PAN2_UCH_dom"/>
</dbReference>
<dbReference type="PROSITE" id="PS50235">
    <property type="entry name" value="USP_3"/>
    <property type="match status" value="1"/>
</dbReference>
<keyword evidence="4" id="KW-1185">Reference proteome</keyword>
<dbReference type="InterPro" id="IPR050785">
    <property type="entry name" value="PAN2-PAN3_catalytic_subunit"/>
</dbReference>
<dbReference type="Pfam" id="PF20770">
    <property type="entry name" value="PAN2_N"/>
    <property type="match status" value="1"/>
</dbReference>
<dbReference type="GO" id="GO:0031251">
    <property type="term" value="C:PAN complex"/>
    <property type="evidence" value="ECO:0007669"/>
    <property type="project" value="TreeGrafter"/>
</dbReference>
<dbReference type="GO" id="GO:0000932">
    <property type="term" value="C:P-body"/>
    <property type="evidence" value="ECO:0007669"/>
    <property type="project" value="TreeGrafter"/>
</dbReference>
<reference evidence="3 4" key="1">
    <citation type="submission" date="2019-07" db="EMBL/GenBank/DDBJ databases">
        <title>Draft genome assembly of a fouling barnacle, Amphibalanus amphitrite (Darwin, 1854): The first reference genome for Thecostraca.</title>
        <authorList>
            <person name="Kim W."/>
        </authorList>
    </citation>
    <scope>NUCLEOTIDE SEQUENCE [LARGE SCALE GENOMIC DNA]</scope>
    <source>
        <strain evidence="3">SNU_AA5</strain>
        <tissue evidence="3">Soma without cirri and trophi</tissue>
    </source>
</reference>
<feature type="domain" description="USP" evidence="2">
    <location>
        <begin position="420"/>
        <end position="832"/>
    </location>
</feature>
<evidence type="ECO:0000256" key="1">
    <source>
        <dbReference type="SAM" id="MobiDB-lite"/>
    </source>
</evidence>
<dbReference type="Proteomes" id="UP000440578">
    <property type="component" value="Unassembled WGS sequence"/>
</dbReference>
<dbReference type="PANTHER" id="PTHR15728">
    <property type="entry name" value="DEADENYLATION COMPLEX CATALYTIC SUBUNIT PAN2"/>
    <property type="match status" value="1"/>
</dbReference>
<comment type="caution">
    <text evidence="3">The sequence shown here is derived from an EMBL/GenBank/DDBJ whole genome shotgun (WGS) entry which is preliminary data.</text>
</comment>
<dbReference type="SUPFAM" id="SSF54001">
    <property type="entry name" value="Cysteine proteinases"/>
    <property type="match status" value="1"/>
</dbReference>